<name>A0A0E9RGD6_ANGAN</name>
<proteinExistence type="predicted"/>
<organism evidence="2">
    <name type="scientific">Anguilla anguilla</name>
    <name type="common">European freshwater eel</name>
    <name type="synonym">Muraena anguilla</name>
    <dbReference type="NCBI Taxonomy" id="7936"/>
    <lineage>
        <taxon>Eukaryota</taxon>
        <taxon>Metazoa</taxon>
        <taxon>Chordata</taxon>
        <taxon>Craniata</taxon>
        <taxon>Vertebrata</taxon>
        <taxon>Euteleostomi</taxon>
        <taxon>Actinopterygii</taxon>
        <taxon>Neopterygii</taxon>
        <taxon>Teleostei</taxon>
        <taxon>Anguilliformes</taxon>
        <taxon>Anguillidae</taxon>
        <taxon>Anguilla</taxon>
    </lineage>
</organism>
<reference evidence="2" key="1">
    <citation type="submission" date="2014-11" db="EMBL/GenBank/DDBJ databases">
        <authorList>
            <person name="Amaro Gonzalez C."/>
        </authorList>
    </citation>
    <scope>NUCLEOTIDE SEQUENCE</scope>
</reference>
<reference evidence="2" key="2">
    <citation type="journal article" date="2015" name="Fish Shellfish Immunol.">
        <title>Early steps in the European eel (Anguilla anguilla)-Vibrio vulnificus interaction in the gills: Role of the RtxA13 toxin.</title>
        <authorList>
            <person name="Callol A."/>
            <person name="Pajuelo D."/>
            <person name="Ebbesson L."/>
            <person name="Teles M."/>
            <person name="MacKenzie S."/>
            <person name="Amaro C."/>
        </authorList>
    </citation>
    <scope>NUCLEOTIDE SEQUENCE</scope>
</reference>
<sequence length="54" mass="6151">MSIYNPAVRNQARPFSPSLSFSHRVPHSASDTVRRNLRRFQAATSNTDHLNGRQ</sequence>
<evidence type="ECO:0000313" key="2">
    <source>
        <dbReference type="EMBL" id="JAH27525.1"/>
    </source>
</evidence>
<evidence type="ECO:0000256" key="1">
    <source>
        <dbReference type="SAM" id="MobiDB-lite"/>
    </source>
</evidence>
<accession>A0A0E9RGD6</accession>
<dbReference type="EMBL" id="GBXM01081052">
    <property type="protein sequence ID" value="JAH27525.1"/>
    <property type="molecule type" value="Transcribed_RNA"/>
</dbReference>
<feature type="region of interest" description="Disordered" evidence="1">
    <location>
        <begin position="1"/>
        <end position="33"/>
    </location>
</feature>
<protein>
    <submittedName>
        <fullName evidence="2">Uncharacterized protein</fullName>
    </submittedName>
</protein>
<dbReference type="AlphaFoldDB" id="A0A0E9RGD6"/>